<evidence type="ECO:0000313" key="2">
    <source>
        <dbReference type="Proteomes" id="UP000287651"/>
    </source>
</evidence>
<reference evidence="1 2" key="1">
    <citation type="journal article" date="2014" name="Agronomy (Basel)">
        <title>A Draft Genome Sequence for Ensete ventricosum, the Drought-Tolerant Tree Against Hunger.</title>
        <authorList>
            <person name="Harrison J."/>
            <person name="Moore K.A."/>
            <person name="Paszkiewicz K."/>
            <person name="Jones T."/>
            <person name="Grant M."/>
            <person name="Ambacheew D."/>
            <person name="Muzemil S."/>
            <person name="Studholme D.J."/>
        </authorList>
    </citation>
    <scope>NUCLEOTIDE SEQUENCE [LARGE SCALE GENOMIC DNA]</scope>
</reference>
<accession>A0A426XNL9</accession>
<name>A0A426XNL9_ENSVE</name>
<dbReference type="EMBL" id="AMZH03018918">
    <property type="protein sequence ID" value="RRT41022.1"/>
    <property type="molecule type" value="Genomic_DNA"/>
</dbReference>
<evidence type="ECO:0000313" key="1">
    <source>
        <dbReference type="EMBL" id="RRT41022.1"/>
    </source>
</evidence>
<proteinExistence type="predicted"/>
<comment type="caution">
    <text evidence="1">The sequence shown here is derived from an EMBL/GenBank/DDBJ whole genome shotgun (WGS) entry which is preliminary data.</text>
</comment>
<protein>
    <submittedName>
        <fullName evidence="1">Uncharacterized protein</fullName>
    </submittedName>
</protein>
<dbReference type="Proteomes" id="UP000287651">
    <property type="component" value="Unassembled WGS sequence"/>
</dbReference>
<gene>
    <name evidence="1" type="ORF">B296_00058118</name>
</gene>
<sequence>MKNLWNDMIPLLPLQKFIFVIFVQGKILASAPCSIFYIDSLHVAWIIHQVPLKLLRSSICIELMVALTLTIPRVIPPLSLIFTSTLNVSSYDVAMDCSPTWSHNASTNALPHSRSYDDSSLLTRSVELCENQGLTYRSVLVPGGTHDNSSLLARPVELCENQGLTYRSVPVSGGMHCV</sequence>
<organism evidence="1 2">
    <name type="scientific">Ensete ventricosum</name>
    <name type="common">Abyssinian banana</name>
    <name type="synonym">Musa ensete</name>
    <dbReference type="NCBI Taxonomy" id="4639"/>
    <lineage>
        <taxon>Eukaryota</taxon>
        <taxon>Viridiplantae</taxon>
        <taxon>Streptophyta</taxon>
        <taxon>Embryophyta</taxon>
        <taxon>Tracheophyta</taxon>
        <taxon>Spermatophyta</taxon>
        <taxon>Magnoliopsida</taxon>
        <taxon>Liliopsida</taxon>
        <taxon>Zingiberales</taxon>
        <taxon>Musaceae</taxon>
        <taxon>Ensete</taxon>
    </lineage>
</organism>
<dbReference type="AlphaFoldDB" id="A0A426XNL9"/>